<evidence type="ECO:0000313" key="9">
    <source>
        <dbReference type="Proteomes" id="UP000282930"/>
    </source>
</evidence>
<dbReference type="InterPro" id="IPR007197">
    <property type="entry name" value="rSAM"/>
</dbReference>
<name>A0A3T0D425_9FIRM</name>
<evidence type="ECO:0000313" key="8">
    <source>
        <dbReference type="EMBL" id="AZT89686.1"/>
    </source>
</evidence>
<dbReference type="SFLD" id="SFLDS00029">
    <property type="entry name" value="Radical_SAM"/>
    <property type="match status" value="1"/>
</dbReference>
<dbReference type="NCBIfam" id="TIGR04085">
    <property type="entry name" value="rSAM_more_4Fe4S"/>
    <property type="match status" value="1"/>
</dbReference>
<dbReference type="NCBIfam" id="TIGR03974">
    <property type="entry name" value="rSAM_six_Cys"/>
    <property type="match status" value="1"/>
</dbReference>
<dbReference type="Proteomes" id="UP000282930">
    <property type="component" value="Chromosome"/>
</dbReference>
<dbReference type="InterPro" id="IPR013785">
    <property type="entry name" value="Aldolase_TIM"/>
</dbReference>
<dbReference type="GO" id="GO:0016491">
    <property type="term" value="F:oxidoreductase activity"/>
    <property type="evidence" value="ECO:0007669"/>
    <property type="project" value="InterPro"/>
</dbReference>
<keyword evidence="4" id="KW-0479">Metal-binding</keyword>
<dbReference type="AlphaFoldDB" id="A0A3T0D425"/>
<reference evidence="8 9" key="1">
    <citation type="submission" date="2018-12" db="EMBL/GenBank/DDBJ databases">
        <title>Genome sequence from the cellulolytic species, Caldicellulosiruptor changbaiensis.</title>
        <authorList>
            <person name="Blumer-Schuette S.E."/>
            <person name="Mendoza C."/>
        </authorList>
    </citation>
    <scope>NUCLEOTIDE SEQUENCE [LARGE SCALE GENOMIC DNA]</scope>
    <source>
        <strain evidence="8 9">CBS-Z</strain>
    </source>
</reference>
<evidence type="ECO:0000259" key="7">
    <source>
        <dbReference type="PROSITE" id="PS51918"/>
    </source>
</evidence>
<keyword evidence="6" id="KW-0411">Iron-sulfur</keyword>
<dbReference type="InterPro" id="IPR000385">
    <property type="entry name" value="MoaA_NifB_PqqE_Fe-S-bd_CS"/>
</dbReference>
<dbReference type="SUPFAM" id="SSF102114">
    <property type="entry name" value="Radical SAM enzymes"/>
    <property type="match status" value="1"/>
</dbReference>
<dbReference type="InterPro" id="IPR058240">
    <property type="entry name" value="rSAM_sf"/>
</dbReference>
<dbReference type="SFLD" id="SFLDG01384">
    <property type="entry name" value="thioether_bond_formation_requi"/>
    <property type="match status" value="1"/>
</dbReference>
<dbReference type="Pfam" id="PF13186">
    <property type="entry name" value="SPASM"/>
    <property type="match status" value="1"/>
</dbReference>
<dbReference type="Pfam" id="PF04055">
    <property type="entry name" value="Radical_SAM"/>
    <property type="match status" value="1"/>
</dbReference>
<feature type="domain" description="Radical SAM core" evidence="7">
    <location>
        <begin position="87"/>
        <end position="320"/>
    </location>
</feature>
<evidence type="ECO:0000256" key="1">
    <source>
        <dbReference type="ARBA" id="ARBA00001966"/>
    </source>
</evidence>
<evidence type="ECO:0000256" key="6">
    <source>
        <dbReference type="ARBA" id="ARBA00023014"/>
    </source>
</evidence>
<dbReference type="GO" id="GO:0046872">
    <property type="term" value="F:metal ion binding"/>
    <property type="evidence" value="ECO:0007669"/>
    <property type="project" value="UniProtKB-KW"/>
</dbReference>
<organism evidence="8 9">
    <name type="scientific">Caldicellulosiruptor changbaiensis</name>
    <dbReference type="NCBI Taxonomy" id="1222016"/>
    <lineage>
        <taxon>Bacteria</taxon>
        <taxon>Bacillati</taxon>
        <taxon>Bacillota</taxon>
        <taxon>Bacillota incertae sedis</taxon>
        <taxon>Caldicellulosiruptorales</taxon>
        <taxon>Caldicellulosiruptoraceae</taxon>
        <taxon>Caldicellulosiruptor</taxon>
    </lineage>
</organism>
<accession>A0A3T0D425</accession>
<dbReference type="KEGG" id="ccha:ELD05_02895"/>
<dbReference type="CDD" id="cd21124">
    <property type="entry name" value="SPASM_CteB-like"/>
    <property type="match status" value="1"/>
</dbReference>
<evidence type="ECO:0000256" key="4">
    <source>
        <dbReference type="ARBA" id="ARBA00022723"/>
    </source>
</evidence>
<keyword evidence="5" id="KW-0408">Iron</keyword>
<dbReference type="PROSITE" id="PS01305">
    <property type="entry name" value="MOAA_NIFB_PQQE"/>
    <property type="match status" value="1"/>
</dbReference>
<dbReference type="RefSeq" id="WP_127351287.1">
    <property type="nucleotide sequence ID" value="NZ_CP034791.1"/>
</dbReference>
<dbReference type="Gene3D" id="3.20.20.70">
    <property type="entry name" value="Aldolase class I"/>
    <property type="match status" value="1"/>
</dbReference>
<gene>
    <name evidence="8" type="primary">scfB</name>
    <name evidence="8" type="ORF">ELD05_02895</name>
</gene>
<keyword evidence="2" id="KW-0004">4Fe-4S</keyword>
<keyword evidence="3" id="KW-0949">S-adenosyl-L-methionine</keyword>
<evidence type="ECO:0000256" key="2">
    <source>
        <dbReference type="ARBA" id="ARBA00022485"/>
    </source>
</evidence>
<protein>
    <submittedName>
        <fullName evidence="8">Thioether cross-link-forming SCIFF peptide maturase</fullName>
    </submittedName>
</protein>
<dbReference type="InterPro" id="IPR023867">
    <property type="entry name" value="Sulphatase_maturase_rSAM"/>
</dbReference>
<proteinExistence type="predicted"/>
<dbReference type="InterPro" id="IPR023885">
    <property type="entry name" value="4Fe4S-binding_SPASM_dom"/>
</dbReference>
<dbReference type="PANTHER" id="PTHR43273">
    <property type="entry name" value="ANAEROBIC SULFATASE-MATURATING ENZYME HOMOLOG ASLB-RELATED"/>
    <property type="match status" value="1"/>
</dbReference>
<dbReference type="SFLD" id="SFLDG01067">
    <property type="entry name" value="SPASM/twitch_domain_containing"/>
    <property type="match status" value="1"/>
</dbReference>
<dbReference type="GO" id="GO:0051539">
    <property type="term" value="F:4 iron, 4 sulfur cluster binding"/>
    <property type="evidence" value="ECO:0007669"/>
    <property type="project" value="UniProtKB-KW"/>
</dbReference>
<sequence length="453" mass="51745">MIHAFKKFGLNIVLDVASGSIFTVDDVAFEVIKYFDKNKTFNGVYDNLNFGRHEIEEAVSEVKHLIEEGVLFTEDEYKDLNLIEKRNPVIKALCLHVSHDCDLRCKYCFASAGSFKQERKLMSFDVGKKAIDFLLKNSGSRKNLEVDFFGGEPLLNFEIVKKIVEYAREEEKKFGKHISFTLTTNATALNDEIIEYLNENMENVVLSHDGRPEINDFMRIDKEGRGTYDLITQNILKFIQKRNGKTYYVRGTFTSKNLDFSKDVLHLYNLGIREISVEPVVLDEKSPWAILPQHVERIKEEYDILAQEYVNAKLKGEGFNFFHFNIDLTGGPCVSKRLSGCGAGFEYVAIDPDGNIFPCHQFVDKPQFKLGTVFDGITRADLVEEFKKNNVYEKEECSNCWARFSCSGGCAAANYNMCGDIKKSYTVSCELERKRVEVAIAAKLYLMEKGIEN</sequence>
<keyword evidence="9" id="KW-1185">Reference proteome</keyword>
<evidence type="ECO:0000256" key="5">
    <source>
        <dbReference type="ARBA" id="ARBA00023004"/>
    </source>
</evidence>
<dbReference type="InterPro" id="IPR024025">
    <property type="entry name" value="SCIFF_rSAM_maturase"/>
</dbReference>
<dbReference type="CDD" id="cd01335">
    <property type="entry name" value="Radical_SAM"/>
    <property type="match status" value="1"/>
</dbReference>
<dbReference type="EMBL" id="CP034791">
    <property type="protein sequence ID" value="AZT89686.1"/>
    <property type="molecule type" value="Genomic_DNA"/>
</dbReference>
<dbReference type="PANTHER" id="PTHR43273:SF8">
    <property type="entry name" value="RADICAL SAM DOMAIN PROTEIN"/>
    <property type="match status" value="1"/>
</dbReference>
<comment type="cofactor">
    <cofactor evidence="1">
        <name>[4Fe-4S] cluster</name>
        <dbReference type="ChEBI" id="CHEBI:49883"/>
    </cofactor>
</comment>
<dbReference type="SFLD" id="SFLDG01386">
    <property type="entry name" value="main_SPASM_domain-containing"/>
    <property type="match status" value="1"/>
</dbReference>
<dbReference type="InterPro" id="IPR047602">
    <property type="entry name" value="SPASM_CteB-like"/>
</dbReference>
<dbReference type="PROSITE" id="PS51918">
    <property type="entry name" value="RADICAL_SAM"/>
    <property type="match status" value="1"/>
</dbReference>
<evidence type="ECO:0000256" key="3">
    <source>
        <dbReference type="ARBA" id="ARBA00022691"/>
    </source>
</evidence>